<dbReference type="InterPro" id="IPR024775">
    <property type="entry name" value="DinB-like"/>
</dbReference>
<gene>
    <name evidence="3" type="ORF">Tbon_07620</name>
</gene>
<protein>
    <submittedName>
        <fullName evidence="3">DinB family protein</fullName>
    </submittedName>
</protein>
<dbReference type="SUPFAM" id="SSF109854">
    <property type="entry name" value="DinB/YfiT-like putative metalloenzymes"/>
    <property type="match status" value="1"/>
</dbReference>
<proteinExistence type="predicted"/>
<organism evidence="3 4">
    <name type="scientific">Tepidiforma bonchosmolovskayae</name>
    <dbReference type="NCBI Taxonomy" id="2601677"/>
    <lineage>
        <taxon>Bacteria</taxon>
        <taxon>Bacillati</taxon>
        <taxon>Chloroflexota</taxon>
        <taxon>Tepidiformia</taxon>
        <taxon>Tepidiformales</taxon>
        <taxon>Tepidiformaceae</taxon>
        <taxon>Tepidiforma</taxon>
    </lineage>
</organism>
<feature type="domain" description="DinB-like" evidence="2">
    <location>
        <begin position="241"/>
        <end position="367"/>
    </location>
</feature>
<feature type="compositionally biased region" description="Low complexity" evidence="1">
    <location>
        <begin position="141"/>
        <end position="154"/>
    </location>
</feature>
<evidence type="ECO:0000313" key="4">
    <source>
        <dbReference type="Proteomes" id="UP000326331"/>
    </source>
</evidence>
<evidence type="ECO:0000313" key="3">
    <source>
        <dbReference type="EMBL" id="QFG03168.1"/>
    </source>
</evidence>
<evidence type="ECO:0000259" key="2">
    <source>
        <dbReference type="Pfam" id="PF12867"/>
    </source>
</evidence>
<dbReference type="Proteomes" id="UP000326331">
    <property type="component" value="Chromosome"/>
</dbReference>
<dbReference type="Pfam" id="PF12867">
    <property type="entry name" value="DinB_2"/>
    <property type="match status" value="1"/>
</dbReference>
<accession>A0ABX6C3C3</accession>
<reference evidence="3 4" key="1">
    <citation type="submission" date="2019-10" db="EMBL/GenBank/DDBJ databases">
        <title>Thermopilla bonchosmolovskayae gen. nov., sp. nov., a moderately thermophilic Chloroflexi bacterium from a Chukotka hot spring (Arctic, Russia), representing a novel classis Thermopillaia, which include previously uncultivated lineage OLB14.</title>
        <authorList>
            <person name="Kochetkova T.V."/>
            <person name="Zayulina K.S."/>
            <person name="Zhigarkov V.S."/>
            <person name="Minaev N.V."/>
            <person name="Novikov A."/>
            <person name="Toshchakov S.V."/>
            <person name="Elcheninov A.G."/>
            <person name="Kublanov I.V."/>
        </authorList>
    </citation>
    <scope>NUCLEOTIDE SEQUENCE [LARGE SCALE GENOMIC DNA]</scope>
    <source>
        <strain evidence="3 4">3753O</strain>
    </source>
</reference>
<keyword evidence="4" id="KW-1185">Reference proteome</keyword>
<dbReference type="InterPro" id="IPR034660">
    <property type="entry name" value="DinB/YfiT-like"/>
</dbReference>
<feature type="region of interest" description="Disordered" evidence="1">
    <location>
        <begin position="124"/>
        <end position="154"/>
    </location>
</feature>
<feature type="compositionally biased region" description="Polar residues" evidence="1">
    <location>
        <begin position="129"/>
        <end position="140"/>
    </location>
</feature>
<name>A0ABX6C3C3_9CHLR</name>
<dbReference type="EMBL" id="CP042829">
    <property type="protein sequence ID" value="QFG03168.1"/>
    <property type="molecule type" value="Genomic_DNA"/>
</dbReference>
<evidence type="ECO:0000256" key="1">
    <source>
        <dbReference type="SAM" id="MobiDB-lite"/>
    </source>
</evidence>
<sequence length="379" mass="40260">MVTVASPSTGTPLAMNDHRSVPLLHSFSPEGSCRQVRSGVTPGKDGSVRVNPRLRKNSSHVTSVECTCTTVTRGAWICTCSLSSLPSASDRNCGCPKSNRWPRITSAKSACSCVGARGPAAVHGASARRSVSSPLPSQRQASSPPSTAAAAASTTAAPAHIRALPGAAPTNLAMAPSYPAGAVDARDPLSVAWCNSLLEVPMTAPGTEAERIRSYLVSQAAKLTIPQLVEKVRADCLPLADAARAVPPARFHEPPAPGEWSAAEVWHHILEMNEAGAAAIEAILDGREPASRSVDDRLVPGGSSLQDGPSCYARYLERRERLLARVAAARGDEHLDRTLRHPVFGELNWREWFLFMRVHDLDHLRQLQAIAAALAEPAP</sequence>
<dbReference type="Gene3D" id="1.20.120.450">
    <property type="entry name" value="dinb family like domain"/>
    <property type="match status" value="1"/>
</dbReference>